<dbReference type="KEGG" id="jeo:JMA_22290"/>
<dbReference type="EMBL" id="CP009416">
    <property type="protein sequence ID" value="AJD91546.1"/>
    <property type="molecule type" value="Genomic_DNA"/>
</dbReference>
<proteinExistence type="predicted"/>
<name>A0A0B5AN25_9BACL</name>
<gene>
    <name evidence="1" type="ORF">JMA_22290</name>
</gene>
<evidence type="ECO:0000313" key="2">
    <source>
        <dbReference type="Proteomes" id="UP000031449"/>
    </source>
</evidence>
<dbReference type="AlphaFoldDB" id="A0A0B5AN25"/>
<reference evidence="1 2" key="1">
    <citation type="submission" date="2014-08" db="EMBL/GenBank/DDBJ databases">
        <title>Complete genome of a marine bacteria Jeotgalibacillus malaysiensis.</title>
        <authorList>
            <person name="Yaakop A.S."/>
            <person name="Chan K.-G."/>
            <person name="Goh K.M."/>
        </authorList>
    </citation>
    <scope>NUCLEOTIDE SEQUENCE [LARGE SCALE GENOMIC DNA]</scope>
    <source>
        <strain evidence="1 2">D5</strain>
    </source>
</reference>
<keyword evidence="2" id="KW-1185">Reference proteome</keyword>
<dbReference type="Proteomes" id="UP000031449">
    <property type="component" value="Chromosome"/>
</dbReference>
<dbReference type="BioCyc" id="JESP1508404:G14D9-11484-MONOMER"/>
<sequence>MSVTITVYENGRTESEHIYPGKNIQIVLELLREKGVDYSADIESEEAKEKSKKEKLKLICLDDTNILNVEGSANFISEYTFEYEENLIKELHAKLTL</sequence>
<evidence type="ECO:0000313" key="1">
    <source>
        <dbReference type="EMBL" id="AJD91546.1"/>
    </source>
</evidence>
<dbReference type="HOGENOM" id="CLU_2342986_0_0_9"/>
<organism evidence="1 2">
    <name type="scientific">Jeotgalibacillus malaysiensis</name>
    <dbReference type="NCBI Taxonomy" id="1508404"/>
    <lineage>
        <taxon>Bacteria</taxon>
        <taxon>Bacillati</taxon>
        <taxon>Bacillota</taxon>
        <taxon>Bacilli</taxon>
        <taxon>Bacillales</taxon>
        <taxon>Caryophanaceae</taxon>
        <taxon>Jeotgalibacillus</taxon>
    </lineage>
</organism>
<dbReference type="STRING" id="1508404.JMA_22290"/>
<protein>
    <submittedName>
        <fullName evidence="1">Uncharacterized protein</fullName>
    </submittedName>
</protein>
<dbReference type="OrthoDB" id="9931243at2"/>
<accession>A0A0B5AN25</accession>